<dbReference type="Proteomes" id="UP000216035">
    <property type="component" value="Unassembled WGS sequence"/>
</dbReference>
<accession>A0A255ZAG0</accession>
<proteinExistence type="predicted"/>
<sequence>MTTPNFEIILANVNKHIHLDRTEVDYFLSLLQYKTFKKKEFILRPSEICRTENFIIRGCTKTYTLNELGAEHIVMFGVEDWWIGDLYSFLSQTPSTYYIEALEESEILQISKSDLDTLYARVPKFERFFRILLQNAFIAQQKRIEQTLALTAEERYLDFVQKYPSLEQRLSQKQVATYLRITPVFLSMLRKRLTQR</sequence>
<dbReference type="Gene3D" id="2.60.120.10">
    <property type="entry name" value="Jelly Rolls"/>
    <property type="match status" value="1"/>
</dbReference>
<dbReference type="SUPFAM" id="SSF51206">
    <property type="entry name" value="cAMP-binding domain-like"/>
    <property type="match status" value="1"/>
</dbReference>
<dbReference type="OrthoDB" id="1092431at2"/>
<dbReference type="InterPro" id="IPR014710">
    <property type="entry name" value="RmlC-like_jellyroll"/>
</dbReference>
<dbReference type="Pfam" id="PF00027">
    <property type="entry name" value="cNMP_binding"/>
    <property type="match status" value="1"/>
</dbReference>
<comment type="caution">
    <text evidence="2">The sequence shown here is derived from an EMBL/GenBank/DDBJ whole genome shotgun (WGS) entry which is preliminary data.</text>
</comment>
<evidence type="ECO:0000259" key="1">
    <source>
        <dbReference type="PROSITE" id="PS50042"/>
    </source>
</evidence>
<dbReference type="CDD" id="cd00038">
    <property type="entry name" value="CAP_ED"/>
    <property type="match status" value="1"/>
</dbReference>
<dbReference type="PROSITE" id="PS50042">
    <property type="entry name" value="CNMP_BINDING_3"/>
    <property type="match status" value="1"/>
</dbReference>
<gene>
    <name evidence="2" type="ORF">CHX27_14745</name>
</gene>
<protein>
    <recommendedName>
        <fullName evidence="1">Cyclic nucleotide-binding domain-containing protein</fullName>
    </recommendedName>
</protein>
<evidence type="ECO:0000313" key="3">
    <source>
        <dbReference type="Proteomes" id="UP000216035"/>
    </source>
</evidence>
<dbReference type="EMBL" id="NOXX01000227">
    <property type="protein sequence ID" value="OYQ38547.1"/>
    <property type="molecule type" value="Genomic_DNA"/>
</dbReference>
<reference evidence="2 3" key="1">
    <citation type="submission" date="2017-07" db="EMBL/GenBank/DDBJ databases">
        <title>Flavobacterium cyanobacteriorum sp. nov., isolated from cyanobacterial aggregates in a eutrophic lake.</title>
        <authorList>
            <person name="Cai H."/>
        </authorList>
    </citation>
    <scope>NUCLEOTIDE SEQUENCE [LARGE SCALE GENOMIC DNA]</scope>
    <source>
        <strain evidence="2 3">TH167</strain>
    </source>
</reference>
<keyword evidence="3" id="KW-1185">Reference proteome</keyword>
<dbReference type="InterPro" id="IPR018490">
    <property type="entry name" value="cNMP-bd_dom_sf"/>
</dbReference>
<dbReference type="AlphaFoldDB" id="A0A255ZAG0"/>
<organism evidence="2 3">
    <name type="scientific">Flavobacterium aurantiibacter</name>
    <dbReference type="NCBI Taxonomy" id="2023067"/>
    <lineage>
        <taxon>Bacteria</taxon>
        <taxon>Pseudomonadati</taxon>
        <taxon>Bacteroidota</taxon>
        <taxon>Flavobacteriia</taxon>
        <taxon>Flavobacteriales</taxon>
        <taxon>Flavobacteriaceae</taxon>
        <taxon>Flavobacterium</taxon>
    </lineage>
</organism>
<evidence type="ECO:0000313" key="2">
    <source>
        <dbReference type="EMBL" id="OYQ38547.1"/>
    </source>
</evidence>
<name>A0A255ZAG0_9FLAO</name>
<dbReference type="InterPro" id="IPR000595">
    <property type="entry name" value="cNMP-bd_dom"/>
</dbReference>
<feature type="domain" description="Cyclic nucleotide-binding" evidence="1">
    <location>
        <begin position="18"/>
        <end position="118"/>
    </location>
</feature>